<comment type="caution">
    <text evidence="3">The sequence shown here is derived from an EMBL/GenBank/DDBJ whole genome shotgun (WGS) entry which is preliminary data.</text>
</comment>
<feature type="compositionally biased region" description="Basic and acidic residues" evidence="2">
    <location>
        <begin position="69"/>
        <end position="81"/>
    </location>
</feature>
<feature type="region of interest" description="Disordered" evidence="2">
    <location>
        <begin position="69"/>
        <end position="115"/>
    </location>
</feature>
<sequence length="669" mass="78755">MKNYETSFHSNRCDPSCNTSPNTGESLKKPRENHSANNLVECQIKRPRDRNNDVTNVQKRCNTKVEEHREVTLDQQLERRKTQTAPNLQKNDSQVSRKSTDTKTDKHHFSDSINNNDKNSGNFCSCASITEAKDNETLVKELQDHIQALNIELNNWKSENQLLKMDIHRAKNVVKREMGGKVESFEDLVKMADEEGWIGQQEMILLLKKELHELNEIFKEKGIRQPSPVRRKRSILPEEIPDDRKIHWRLKIERDDVIRHAEKEKQDLIEARDKLKEKVESVWNRNEEMEQQINSIREELSQRPKTPNNSLIHRLREMEKRMKHCLKDKHDLRRSLEEEEIKGNNLLHKIAELKNESVSQQNTLNVTKETLENQKNDEEKFLCSTVISELNFTFGLSDLKENLYEMEEEYEKKMEFCSSLSDLIFNFEEFYSDLKLRISLPKEVANSKSSRTSISTDTFDGVSTSQYEFIDPDIEKINTEALKEQVDEFKELYPDSSQSITRNYSFSLNTVDENQEQVVNEFIHSDSRSEREKLASSFESIEKRISEKTEQVYGLLDNIHHQTEQLLNSYSQLWKIVTQIKMMMYKYKRLKKLSKYFAKKSDSKENVFCHDTCAELFTEGGMVLNILRNENRFLKMLINSVFGSKAYDFDIFRTYAEKSKELLYAEIKT</sequence>
<feature type="coiled-coil region" evidence="1">
    <location>
        <begin position="258"/>
        <end position="356"/>
    </location>
</feature>
<feature type="compositionally biased region" description="Polar residues" evidence="2">
    <location>
        <begin position="83"/>
        <end position="97"/>
    </location>
</feature>
<evidence type="ECO:0000313" key="3">
    <source>
        <dbReference type="EMBL" id="GFY61908.1"/>
    </source>
</evidence>
<feature type="compositionally biased region" description="Basic and acidic residues" evidence="2">
    <location>
        <begin position="98"/>
        <end position="110"/>
    </location>
</feature>
<name>A0A8X7CAA8_9ARAC</name>
<dbReference type="EMBL" id="BMAV01013901">
    <property type="protein sequence ID" value="GFY61908.1"/>
    <property type="molecule type" value="Genomic_DNA"/>
</dbReference>
<organism evidence="3 4">
    <name type="scientific">Trichonephila inaurata madagascariensis</name>
    <dbReference type="NCBI Taxonomy" id="2747483"/>
    <lineage>
        <taxon>Eukaryota</taxon>
        <taxon>Metazoa</taxon>
        <taxon>Ecdysozoa</taxon>
        <taxon>Arthropoda</taxon>
        <taxon>Chelicerata</taxon>
        <taxon>Arachnida</taxon>
        <taxon>Araneae</taxon>
        <taxon>Araneomorphae</taxon>
        <taxon>Entelegynae</taxon>
        <taxon>Araneoidea</taxon>
        <taxon>Nephilidae</taxon>
        <taxon>Trichonephila</taxon>
        <taxon>Trichonephila inaurata</taxon>
    </lineage>
</organism>
<feature type="coiled-coil region" evidence="1">
    <location>
        <begin position="132"/>
        <end position="173"/>
    </location>
</feature>
<dbReference type="OrthoDB" id="6429366at2759"/>
<reference evidence="3" key="1">
    <citation type="submission" date="2020-08" db="EMBL/GenBank/DDBJ databases">
        <title>Multicomponent nature underlies the extraordinary mechanical properties of spider dragline silk.</title>
        <authorList>
            <person name="Kono N."/>
            <person name="Nakamura H."/>
            <person name="Mori M."/>
            <person name="Yoshida Y."/>
            <person name="Ohtoshi R."/>
            <person name="Malay A.D."/>
            <person name="Moran D.A.P."/>
            <person name="Tomita M."/>
            <person name="Numata K."/>
            <person name="Arakawa K."/>
        </authorList>
    </citation>
    <scope>NUCLEOTIDE SEQUENCE</scope>
</reference>
<proteinExistence type="predicted"/>
<keyword evidence="4" id="KW-1185">Reference proteome</keyword>
<accession>A0A8X7CAA8</accession>
<evidence type="ECO:0000313" key="4">
    <source>
        <dbReference type="Proteomes" id="UP000886998"/>
    </source>
</evidence>
<gene>
    <name evidence="3" type="primary">AVEN_138049_1</name>
    <name evidence="3" type="ORF">TNIN_264071</name>
</gene>
<feature type="compositionally biased region" description="Polar residues" evidence="2">
    <location>
        <begin position="1"/>
        <end position="10"/>
    </location>
</feature>
<feature type="compositionally biased region" description="Polar residues" evidence="2">
    <location>
        <begin position="16"/>
        <end position="25"/>
    </location>
</feature>
<feature type="region of interest" description="Disordered" evidence="2">
    <location>
        <begin position="1"/>
        <end position="39"/>
    </location>
</feature>
<dbReference type="AlphaFoldDB" id="A0A8X7CAA8"/>
<evidence type="ECO:0000256" key="2">
    <source>
        <dbReference type="SAM" id="MobiDB-lite"/>
    </source>
</evidence>
<protein>
    <submittedName>
        <fullName evidence="3">Uncharacterized protein</fullName>
    </submittedName>
</protein>
<dbReference type="Proteomes" id="UP000886998">
    <property type="component" value="Unassembled WGS sequence"/>
</dbReference>
<keyword evidence="1" id="KW-0175">Coiled coil</keyword>
<evidence type="ECO:0000256" key="1">
    <source>
        <dbReference type="SAM" id="Coils"/>
    </source>
</evidence>